<evidence type="ECO:0000313" key="2">
    <source>
        <dbReference type="Proteomes" id="UP000179264"/>
    </source>
</evidence>
<dbReference type="AlphaFoldDB" id="A0A1G2T705"/>
<organism evidence="1 2">
    <name type="scientific">Candidatus Zambryskibacteria bacterium RIFCSPHIGHO2_02_38_10.5</name>
    <dbReference type="NCBI Taxonomy" id="1802742"/>
    <lineage>
        <taxon>Bacteria</taxon>
        <taxon>Candidatus Zambryskiibacteriota</taxon>
    </lineage>
</organism>
<dbReference type="Pfam" id="PF03269">
    <property type="entry name" value="DUF268"/>
    <property type="match status" value="1"/>
</dbReference>
<reference evidence="1 2" key="1">
    <citation type="journal article" date="2016" name="Nat. Commun.">
        <title>Thousands of microbial genomes shed light on interconnected biogeochemical processes in an aquifer system.</title>
        <authorList>
            <person name="Anantharaman K."/>
            <person name="Brown C.T."/>
            <person name="Hug L.A."/>
            <person name="Sharon I."/>
            <person name="Castelle C.J."/>
            <person name="Probst A.J."/>
            <person name="Thomas B.C."/>
            <person name="Singh A."/>
            <person name="Wilkins M.J."/>
            <person name="Karaoz U."/>
            <person name="Brodie E.L."/>
            <person name="Williams K.H."/>
            <person name="Hubbard S.S."/>
            <person name="Banfield J.F."/>
        </authorList>
    </citation>
    <scope>NUCLEOTIDE SEQUENCE [LARGE SCALE GENOMIC DNA]</scope>
</reference>
<name>A0A1G2T705_9BACT</name>
<evidence type="ECO:0000313" key="1">
    <source>
        <dbReference type="EMBL" id="OHA93055.1"/>
    </source>
</evidence>
<comment type="caution">
    <text evidence="1">The sequence shown here is derived from an EMBL/GenBank/DDBJ whole genome shotgun (WGS) entry which is preliminary data.</text>
</comment>
<gene>
    <name evidence="1" type="ORF">A2W58_02205</name>
</gene>
<proteinExistence type="predicted"/>
<evidence type="ECO:0008006" key="3">
    <source>
        <dbReference type="Google" id="ProtNLM"/>
    </source>
</evidence>
<dbReference type="InterPro" id="IPR029063">
    <property type="entry name" value="SAM-dependent_MTases_sf"/>
</dbReference>
<dbReference type="InterPro" id="IPR004951">
    <property type="entry name" value="DUF268_CAE_spp"/>
</dbReference>
<dbReference type="SUPFAM" id="SSF53335">
    <property type="entry name" value="S-adenosyl-L-methionine-dependent methyltransferases"/>
    <property type="match status" value="1"/>
</dbReference>
<dbReference type="Gene3D" id="3.40.50.150">
    <property type="entry name" value="Vaccinia Virus protein VP39"/>
    <property type="match status" value="1"/>
</dbReference>
<sequence length="254" mass="29360">MLIKDYTKKITPKFLHKSLTKIYFYYIFLKDFSAFKKASQRSSRFNLLWRDRFPRAFDKTPTTNFDTHYIYHPAWAVRIVKKINPEVHVDISSTLSFSGMLSAFIPVKFYDYRPVNLRLPNLTTEKADLQNLPFKDSSIKSLSCMHAVEHIGLGRYGDQINPDGDLKAISELKRVLAHGGNLLFVVPIGKPKIMFNAHKIYSYEQIISYFSDLNLKEFSLILDGAQNAGIIYNATKELSDNQKYGCGCFWFVKK</sequence>
<dbReference type="Proteomes" id="UP000179264">
    <property type="component" value="Unassembled WGS sequence"/>
</dbReference>
<dbReference type="EMBL" id="MHVL01000028">
    <property type="protein sequence ID" value="OHA93055.1"/>
    <property type="molecule type" value="Genomic_DNA"/>
</dbReference>
<accession>A0A1G2T705</accession>
<protein>
    <recommendedName>
        <fullName evidence="3">DUF268 domain-containing protein</fullName>
    </recommendedName>
</protein>